<keyword evidence="1" id="KW-0472">Membrane</keyword>
<evidence type="ECO:0000313" key="3">
    <source>
        <dbReference type="Proteomes" id="UP000254924"/>
    </source>
</evidence>
<reference evidence="2 3" key="1">
    <citation type="submission" date="2018-06" db="EMBL/GenBank/DDBJ databases">
        <authorList>
            <consortium name="Pathogen Informatics"/>
            <person name="Doyle S."/>
        </authorList>
    </citation>
    <scope>NUCLEOTIDE SEQUENCE [LARGE SCALE GENOMIC DNA]</scope>
    <source>
        <strain evidence="2 3">NCTC12224</strain>
    </source>
</reference>
<feature type="transmembrane region" description="Helical" evidence="1">
    <location>
        <begin position="91"/>
        <end position="109"/>
    </location>
</feature>
<dbReference type="InterPro" id="IPR010699">
    <property type="entry name" value="DUF1275"/>
</dbReference>
<proteinExistence type="predicted"/>
<feature type="transmembrane region" description="Helical" evidence="1">
    <location>
        <begin position="57"/>
        <end position="79"/>
    </location>
</feature>
<dbReference type="GeneID" id="78356999"/>
<dbReference type="PANTHER" id="PTHR37314">
    <property type="entry name" value="SLR0142 PROTEIN"/>
    <property type="match status" value="1"/>
</dbReference>
<dbReference type="RefSeq" id="WP_115269810.1">
    <property type="nucleotide sequence ID" value="NZ_JBNPOC010000013.1"/>
</dbReference>
<keyword evidence="1" id="KW-1133">Transmembrane helix</keyword>
<gene>
    <name evidence="2" type="ORF">NCTC12224_01720</name>
</gene>
<dbReference type="EMBL" id="UHFN01000007">
    <property type="protein sequence ID" value="SUN62137.1"/>
    <property type="molecule type" value="Genomic_DNA"/>
</dbReference>
<dbReference type="Pfam" id="PF06912">
    <property type="entry name" value="DUF1275"/>
    <property type="match status" value="1"/>
</dbReference>
<organism evidence="2 3">
    <name type="scientific">Streptococcus hyointestinalis</name>
    <dbReference type="NCBI Taxonomy" id="1337"/>
    <lineage>
        <taxon>Bacteria</taxon>
        <taxon>Bacillati</taxon>
        <taxon>Bacillota</taxon>
        <taxon>Bacilli</taxon>
        <taxon>Lactobacillales</taxon>
        <taxon>Streptococcaceae</taxon>
        <taxon>Streptococcus</taxon>
    </lineage>
</organism>
<keyword evidence="3" id="KW-1185">Reference proteome</keyword>
<name>A0A380KCX8_9STRE</name>
<protein>
    <submittedName>
        <fullName evidence="2">Permease</fullName>
    </submittedName>
</protein>
<keyword evidence="1" id="KW-0812">Transmembrane</keyword>
<evidence type="ECO:0000313" key="2">
    <source>
        <dbReference type="EMBL" id="SUN62137.1"/>
    </source>
</evidence>
<dbReference type="Proteomes" id="UP000254924">
    <property type="component" value="Unassembled WGS sequence"/>
</dbReference>
<dbReference type="OrthoDB" id="7057004at2"/>
<evidence type="ECO:0000256" key="1">
    <source>
        <dbReference type="SAM" id="Phobius"/>
    </source>
</evidence>
<accession>A0A380KCX8</accession>
<sequence>MEKQTFRIFERLRFAALLTFVSGFLDAYTFTTQNQRFAGLQTGNLINMMVHLADGHVFLSLTYLVPVLFFALGQSVNVFLEPLVRQKGYHWHFVSSCLITIGVAIVAVYSPFVGHNATISGLSFCAAMQLDTFKRVRGQAYANIMMIGNIKRISQQLTTGFLQKDRKAISKGLHIAWVLLTFCLGAFAAALLTQIIGEYALYTVLIPLLMINAYLLFEKHPETASSQYEGSLMENTR</sequence>
<feature type="transmembrane region" description="Helical" evidence="1">
    <location>
        <begin position="199"/>
        <end position="217"/>
    </location>
</feature>
<dbReference type="AlphaFoldDB" id="A0A380KCX8"/>
<feature type="transmembrane region" description="Helical" evidence="1">
    <location>
        <begin position="12"/>
        <end position="30"/>
    </location>
</feature>
<dbReference type="PANTHER" id="PTHR37314:SF4">
    <property type="entry name" value="UPF0700 TRANSMEMBRANE PROTEIN YOAK"/>
    <property type="match status" value="1"/>
</dbReference>
<feature type="transmembrane region" description="Helical" evidence="1">
    <location>
        <begin position="173"/>
        <end position="193"/>
    </location>
</feature>